<evidence type="ECO:0000256" key="6">
    <source>
        <dbReference type="ARBA" id="ARBA00023136"/>
    </source>
</evidence>
<evidence type="ECO:0000256" key="8">
    <source>
        <dbReference type="SAM" id="Phobius"/>
    </source>
</evidence>
<dbReference type="InterPro" id="IPR037185">
    <property type="entry name" value="EmrE-like"/>
</dbReference>
<keyword evidence="3" id="KW-1003">Cell membrane</keyword>
<sequence length="106" mass="10825">MAWLFLVGSIVTEVAATLSLRVASGGRRGWYAAVATGYLLAFTCLSLALAHGMDLGVAYGIWSAAGVALTAVAGRLLFHEPLTWVMAAGVALIVGGVLLIEVGAAH</sequence>
<dbReference type="PANTHER" id="PTHR30561:SF1">
    <property type="entry name" value="MULTIDRUG TRANSPORTER EMRE"/>
    <property type="match status" value="1"/>
</dbReference>
<dbReference type="InterPro" id="IPR000390">
    <property type="entry name" value="Small_drug/metabolite_transptr"/>
</dbReference>
<evidence type="ECO:0000256" key="1">
    <source>
        <dbReference type="ARBA" id="ARBA00004651"/>
    </source>
</evidence>
<evidence type="ECO:0000256" key="4">
    <source>
        <dbReference type="ARBA" id="ARBA00022692"/>
    </source>
</evidence>
<comment type="caution">
    <text evidence="9">The sequence shown here is derived from an EMBL/GenBank/DDBJ whole genome shotgun (WGS) entry which is preliminary data.</text>
</comment>
<keyword evidence="2" id="KW-0813">Transport</keyword>
<keyword evidence="4 7" id="KW-0812">Transmembrane</keyword>
<keyword evidence="10" id="KW-1185">Reference proteome</keyword>
<reference evidence="9" key="1">
    <citation type="journal article" date="2014" name="Int. J. Syst. Evol. Microbiol.">
        <title>Complete genome sequence of Corynebacterium casei LMG S-19264T (=DSM 44701T), isolated from a smear-ripened cheese.</title>
        <authorList>
            <consortium name="US DOE Joint Genome Institute (JGI-PGF)"/>
            <person name="Walter F."/>
            <person name="Albersmeier A."/>
            <person name="Kalinowski J."/>
            <person name="Ruckert C."/>
        </authorList>
    </citation>
    <scope>NUCLEOTIDE SEQUENCE</scope>
    <source>
        <strain evidence="9">CGMCC 1.12187</strain>
    </source>
</reference>
<keyword evidence="5 8" id="KW-1133">Transmembrane helix</keyword>
<evidence type="ECO:0000313" key="9">
    <source>
        <dbReference type="EMBL" id="GGG70679.1"/>
    </source>
</evidence>
<dbReference type="SUPFAM" id="SSF103481">
    <property type="entry name" value="Multidrug resistance efflux transporter EmrE"/>
    <property type="match status" value="1"/>
</dbReference>
<dbReference type="RefSeq" id="WP_188540222.1">
    <property type="nucleotide sequence ID" value="NZ_BMEQ01000040.1"/>
</dbReference>
<dbReference type="GO" id="GO:0031460">
    <property type="term" value="P:glycine betaine transport"/>
    <property type="evidence" value="ECO:0007669"/>
    <property type="project" value="TreeGrafter"/>
</dbReference>
<dbReference type="AlphaFoldDB" id="A0A917H891"/>
<comment type="subcellular location">
    <subcellularLocation>
        <location evidence="1 7">Cell membrane</location>
        <topology evidence="1 7">Multi-pass membrane protein</topology>
    </subcellularLocation>
</comment>
<evidence type="ECO:0000313" key="10">
    <source>
        <dbReference type="Proteomes" id="UP000638848"/>
    </source>
</evidence>
<comment type="similarity">
    <text evidence="7">Belongs to the drug/metabolite transporter (DMT) superfamily. Small multidrug resistance (SMR) (TC 2.A.7.1) family.</text>
</comment>
<evidence type="ECO:0000256" key="7">
    <source>
        <dbReference type="RuleBase" id="RU003942"/>
    </source>
</evidence>
<feature type="transmembrane region" description="Helical" evidence="8">
    <location>
        <begin position="84"/>
        <end position="104"/>
    </location>
</feature>
<reference evidence="9" key="2">
    <citation type="submission" date="2020-09" db="EMBL/GenBank/DDBJ databases">
        <authorList>
            <person name="Sun Q."/>
            <person name="Zhou Y."/>
        </authorList>
    </citation>
    <scope>NUCLEOTIDE SEQUENCE</scope>
    <source>
        <strain evidence="9">CGMCC 1.12187</strain>
    </source>
</reference>
<dbReference type="InterPro" id="IPR045324">
    <property type="entry name" value="Small_multidrug_res"/>
</dbReference>
<dbReference type="Gene3D" id="1.10.3730.20">
    <property type="match status" value="1"/>
</dbReference>
<feature type="transmembrane region" description="Helical" evidence="8">
    <location>
        <begin position="29"/>
        <end position="50"/>
    </location>
</feature>
<evidence type="ECO:0000256" key="2">
    <source>
        <dbReference type="ARBA" id="ARBA00022448"/>
    </source>
</evidence>
<dbReference type="Pfam" id="PF00893">
    <property type="entry name" value="Multi_Drug_Res"/>
    <property type="match status" value="1"/>
</dbReference>
<organism evidence="9 10">
    <name type="scientific">Kocuria dechangensis</name>
    <dbReference type="NCBI Taxonomy" id="1176249"/>
    <lineage>
        <taxon>Bacteria</taxon>
        <taxon>Bacillati</taxon>
        <taxon>Actinomycetota</taxon>
        <taxon>Actinomycetes</taxon>
        <taxon>Micrococcales</taxon>
        <taxon>Micrococcaceae</taxon>
        <taxon>Kocuria</taxon>
    </lineage>
</organism>
<dbReference type="GO" id="GO:0015199">
    <property type="term" value="F:amino-acid betaine transmembrane transporter activity"/>
    <property type="evidence" value="ECO:0007669"/>
    <property type="project" value="TreeGrafter"/>
</dbReference>
<dbReference type="GO" id="GO:0015297">
    <property type="term" value="F:antiporter activity"/>
    <property type="evidence" value="ECO:0007669"/>
    <property type="project" value="TreeGrafter"/>
</dbReference>
<feature type="transmembrane region" description="Helical" evidence="8">
    <location>
        <begin position="57"/>
        <end position="78"/>
    </location>
</feature>
<dbReference type="EMBL" id="BMEQ01000040">
    <property type="protein sequence ID" value="GGG70679.1"/>
    <property type="molecule type" value="Genomic_DNA"/>
</dbReference>
<evidence type="ECO:0000256" key="5">
    <source>
        <dbReference type="ARBA" id="ARBA00022989"/>
    </source>
</evidence>
<name>A0A917H891_9MICC</name>
<accession>A0A917H891</accession>
<dbReference type="Proteomes" id="UP000638848">
    <property type="component" value="Unassembled WGS sequence"/>
</dbReference>
<gene>
    <name evidence="9" type="ORF">GCM10011374_39110</name>
</gene>
<dbReference type="PANTHER" id="PTHR30561">
    <property type="entry name" value="SMR FAMILY PROTON-DEPENDENT DRUG EFFLUX TRANSPORTER SUGE"/>
    <property type="match status" value="1"/>
</dbReference>
<keyword evidence="6 8" id="KW-0472">Membrane</keyword>
<dbReference type="GO" id="GO:0005886">
    <property type="term" value="C:plasma membrane"/>
    <property type="evidence" value="ECO:0007669"/>
    <property type="project" value="UniProtKB-SubCell"/>
</dbReference>
<proteinExistence type="inferred from homology"/>
<dbReference type="GO" id="GO:0015220">
    <property type="term" value="F:choline transmembrane transporter activity"/>
    <property type="evidence" value="ECO:0007669"/>
    <property type="project" value="TreeGrafter"/>
</dbReference>
<protein>
    <submittedName>
        <fullName evidence="9">Cation transporter</fullName>
    </submittedName>
</protein>
<evidence type="ECO:0000256" key="3">
    <source>
        <dbReference type="ARBA" id="ARBA00022475"/>
    </source>
</evidence>